<name>A5EUZ8_DICNV</name>
<evidence type="ECO:0000313" key="1">
    <source>
        <dbReference type="EMBL" id="ABQ13444.1"/>
    </source>
</evidence>
<keyword evidence="2" id="KW-1185">Reference proteome</keyword>
<dbReference type="KEGG" id="dno:DNO_0759"/>
<dbReference type="EMBL" id="CP000513">
    <property type="protein sequence ID" value="ABQ13444.1"/>
    <property type="molecule type" value="Genomic_DNA"/>
</dbReference>
<protein>
    <submittedName>
        <fullName evidence="1">Uncharacterized protein</fullName>
    </submittedName>
</protein>
<dbReference type="HOGENOM" id="CLU_1822307_0_0_6"/>
<evidence type="ECO:0000313" key="2">
    <source>
        <dbReference type="Proteomes" id="UP000000248"/>
    </source>
</evidence>
<dbReference type="STRING" id="246195.DNO_0759"/>
<sequence length="141" mass="15936">MTRNSLCTQVPAESDVTNSFMYVLIFGITNMILSDKHYIPHDTGFIGGTLGGIVTVAHMPAVQPVFLLDSKTLQIVAQTYSNQNGHYCFTCLPADKCYTLFARDRFKRASLRPPVWDYVTPVNDMSLSEQYDFLKAYDEHV</sequence>
<reference evidence="1 2" key="1">
    <citation type="journal article" date="2007" name="Nat. Biotechnol.">
        <title>Genome sequence and identification of candidate vaccine antigens from the animal pathogen Dichelobacter nodosus.</title>
        <authorList>
            <person name="Myers G.S."/>
            <person name="Parker D."/>
            <person name="Al-Hasani K."/>
            <person name="Kennan R.M."/>
            <person name="Seemann T."/>
            <person name="Ren Q."/>
            <person name="Badger J.H."/>
            <person name="Selengut J.D."/>
            <person name="Deboy R.T."/>
            <person name="Tettelin H."/>
            <person name="Boyce J.D."/>
            <person name="McCarl V.P."/>
            <person name="Han X."/>
            <person name="Nelson W.C."/>
            <person name="Madupu R."/>
            <person name="Mohamoud Y."/>
            <person name="Holley T."/>
            <person name="Fedorova N."/>
            <person name="Khouri H."/>
            <person name="Bottomley S.P."/>
            <person name="Whittington R.J."/>
            <person name="Adler B."/>
            <person name="Songer J.G."/>
            <person name="Rood J.I."/>
            <person name="Paulsen I.T."/>
        </authorList>
    </citation>
    <scope>NUCLEOTIDE SEQUENCE [LARGE SCALE GENOMIC DNA]</scope>
    <source>
        <strain evidence="1 2">VCS1703A</strain>
    </source>
</reference>
<dbReference type="AlphaFoldDB" id="A5EUZ8"/>
<proteinExistence type="predicted"/>
<dbReference type="SUPFAM" id="SSF117074">
    <property type="entry name" value="Hypothetical protein PA1324"/>
    <property type="match status" value="1"/>
</dbReference>
<accession>A5EUZ8</accession>
<organism evidence="1 2">
    <name type="scientific">Dichelobacter nodosus (strain VCS1703A)</name>
    <dbReference type="NCBI Taxonomy" id="246195"/>
    <lineage>
        <taxon>Bacteria</taxon>
        <taxon>Pseudomonadati</taxon>
        <taxon>Pseudomonadota</taxon>
        <taxon>Gammaproteobacteria</taxon>
        <taxon>Cardiobacteriales</taxon>
        <taxon>Cardiobacteriaceae</taxon>
        <taxon>Dichelobacter</taxon>
    </lineage>
</organism>
<gene>
    <name evidence="1" type="ordered locus">DNO_0759</name>
</gene>
<dbReference type="Proteomes" id="UP000000248">
    <property type="component" value="Chromosome"/>
</dbReference>